<dbReference type="Pfam" id="PF06702">
    <property type="entry name" value="Fam20C"/>
    <property type="match status" value="1"/>
</dbReference>
<keyword evidence="3" id="KW-0333">Golgi apparatus</keyword>
<gene>
    <name evidence="11" type="ORF">C7M84_010796</name>
</gene>
<protein>
    <submittedName>
        <fullName evidence="11">Putative glycosaminoglycan xylosylkinase-like</fullName>
    </submittedName>
</protein>
<sequence length="438" mass="49838">MVSRITTDSFRSQHHHSNPLPTSPVPNYNRRKEKVYLQGEVYAVREILNPEKYELNRTGLQMLSSLYKHLPAIRVQYSTISPQVMDIVQKLKRDITRRGVTDDPWDLARKWAKPRSLLPESAPGLGDVLAALSTAPITAADIGYRGTQLKVSLRLKGGQIVVFKPLRYSRDELIEGIYSGFDRHNGEIAAFHLSRLLDLRMVPLTTGRSVSLKRQILPVSTWRLSKTFIQGRAGQMCLYGVCHYCRKNESVCENFHSLEGSVIMWLPKKLRLLEEPHPWRRTYVKNKFAKWEKNESYCERVIHSNQAPRLLHLVDAAVFDFLMQNGDRHHYARVAGANDSPVVLIDNGKSFGDADVDHMDVLAPLLQCCRLHQTTYERLVLLSGGGMSQAMKELLALDPIAPVLAEAHLRAMDRRVIHILAALNACRERKGGWHNVLF</sequence>
<evidence type="ECO:0000256" key="2">
    <source>
        <dbReference type="ARBA" id="ARBA00006557"/>
    </source>
</evidence>
<evidence type="ECO:0000256" key="5">
    <source>
        <dbReference type="ARBA" id="ARBA00023180"/>
    </source>
</evidence>
<feature type="domain" description="FAM20 C-terminal" evidence="10">
    <location>
        <begin position="228"/>
        <end position="431"/>
    </location>
</feature>
<dbReference type="InterPro" id="IPR009581">
    <property type="entry name" value="FAM20_C"/>
</dbReference>
<feature type="binding site" evidence="7">
    <location>
        <position position="346"/>
    </location>
    <ligand>
        <name>ATP</name>
        <dbReference type="ChEBI" id="CHEBI:30616"/>
    </ligand>
</feature>
<keyword evidence="12" id="KW-1185">Reference proteome</keyword>
<reference evidence="11 12" key="2">
    <citation type="submission" date="2019-01" db="EMBL/GenBank/DDBJ databases">
        <title>The decoding of complex shrimp genome reveals the adaptation for benthos swimmer, frequently molting mechanism and breeding impact on genome.</title>
        <authorList>
            <person name="Sun Y."/>
            <person name="Gao Y."/>
            <person name="Yu Y."/>
        </authorList>
    </citation>
    <scope>NUCLEOTIDE SEQUENCE [LARGE SCALE GENOMIC DNA]</scope>
    <source>
        <tissue evidence="11">Muscle</tissue>
    </source>
</reference>
<dbReference type="STRING" id="6689.A0A3R7QL45"/>
<feature type="binding site" evidence="8">
    <location>
        <position position="346"/>
    </location>
    <ligand>
        <name>Mn(2+)</name>
        <dbReference type="ChEBI" id="CHEBI:29035"/>
    </ligand>
</feature>
<evidence type="ECO:0000256" key="9">
    <source>
        <dbReference type="SAM" id="MobiDB-lite"/>
    </source>
</evidence>
<reference evidence="11 12" key="1">
    <citation type="submission" date="2018-04" db="EMBL/GenBank/DDBJ databases">
        <authorList>
            <person name="Zhang X."/>
            <person name="Yuan J."/>
            <person name="Li F."/>
            <person name="Xiang J."/>
        </authorList>
    </citation>
    <scope>NUCLEOTIDE SEQUENCE [LARGE SCALE GENOMIC DNA]</scope>
    <source>
        <tissue evidence="11">Muscle</tissue>
    </source>
</reference>
<keyword evidence="11" id="KW-0808">Transferase</keyword>
<comment type="caution">
    <text evidence="11">The sequence shown here is derived from an EMBL/GenBank/DDBJ whole genome shotgun (WGS) entry which is preliminary data.</text>
</comment>
<dbReference type="Proteomes" id="UP000283509">
    <property type="component" value="Unassembled WGS sequence"/>
</dbReference>
<evidence type="ECO:0000313" key="12">
    <source>
        <dbReference type="Proteomes" id="UP000283509"/>
    </source>
</evidence>
<accession>A0A3R7QL45</accession>
<evidence type="ECO:0000259" key="10">
    <source>
        <dbReference type="Pfam" id="PF06702"/>
    </source>
</evidence>
<keyword evidence="7" id="KW-0067">ATP-binding</keyword>
<dbReference type="GO" id="GO:0016301">
    <property type="term" value="F:kinase activity"/>
    <property type="evidence" value="ECO:0007669"/>
    <property type="project" value="UniProtKB-KW"/>
</dbReference>
<keyword evidence="8" id="KW-0479">Metal-binding</keyword>
<keyword evidence="4" id="KW-1015">Disulfide bond</keyword>
<feature type="binding site" evidence="8">
    <location>
        <position position="182"/>
    </location>
    <ligand>
        <name>Mn(2+)</name>
        <dbReference type="ChEBI" id="CHEBI:29035"/>
    </ligand>
</feature>
<dbReference type="PANTHER" id="PTHR12450">
    <property type="entry name" value="DENTIN MATRIX PROTEIN 4 PROTEIN FAM20"/>
    <property type="match status" value="1"/>
</dbReference>
<evidence type="ECO:0000256" key="6">
    <source>
        <dbReference type="PIRSR" id="PIRSR624869-1"/>
    </source>
</evidence>
<feature type="binding site" evidence="7">
    <location>
        <position position="148"/>
    </location>
    <ligand>
        <name>ATP</name>
        <dbReference type="ChEBI" id="CHEBI:30616"/>
    </ligand>
</feature>
<evidence type="ECO:0000256" key="1">
    <source>
        <dbReference type="ARBA" id="ARBA00004555"/>
    </source>
</evidence>
<keyword evidence="8" id="KW-0464">Manganese</keyword>
<comment type="similarity">
    <text evidence="2">Belongs to the FAM20 family.</text>
</comment>
<keyword evidence="7" id="KW-0547">Nucleotide-binding</keyword>
<organism evidence="11 12">
    <name type="scientific">Penaeus vannamei</name>
    <name type="common">Whiteleg shrimp</name>
    <name type="synonym">Litopenaeus vannamei</name>
    <dbReference type="NCBI Taxonomy" id="6689"/>
    <lineage>
        <taxon>Eukaryota</taxon>
        <taxon>Metazoa</taxon>
        <taxon>Ecdysozoa</taxon>
        <taxon>Arthropoda</taxon>
        <taxon>Crustacea</taxon>
        <taxon>Multicrustacea</taxon>
        <taxon>Malacostraca</taxon>
        <taxon>Eumalacostraca</taxon>
        <taxon>Eucarida</taxon>
        <taxon>Decapoda</taxon>
        <taxon>Dendrobranchiata</taxon>
        <taxon>Penaeoidea</taxon>
        <taxon>Penaeidae</taxon>
        <taxon>Penaeus</taxon>
    </lineage>
</organism>
<dbReference type="OrthoDB" id="8583677at2759"/>
<feature type="binding site" evidence="7">
    <location>
        <begin position="263"/>
        <end position="266"/>
    </location>
    <ligand>
        <name>ATP</name>
        <dbReference type="ChEBI" id="CHEBI:30616"/>
    </ligand>
</feature>
<evidence type="ECO:0000256" key="4">
    <source>
        <dbReference type="ARBA" id="ARBA00023157"/>
    </source>
</evidence>
<feature type="compositionally biased region" description="Polar residues" evidence="9">
    <location>
        <begin position="1"/>
        <end position="10"/>
    </location>
</feature>
<name>A0A3R7QL45_PENVA</name>
<keyword evidence="5" id="KW-0325">Glycoprotein</keyword>
<dbReference type="GO" id="GO:0046872">
    <property type="term" value="F:metal ion binding"/>
    <property type="evidence" value="ECO:0007669"/>
    <property type="project" value="UniProtKB-KW"/>
</dbReference>
<dbReference type="PANTHER" id="PTHR12450:SF14">
    <property type="entry name" value="GLYCOSAMINOGLYCAN XYLOSYLKINASE"/>
    <property type="match status" value="1"/>
</dbReference>
<dbReference type="GO" id="GO:0016773">
    <property type="term" value="F:phosphotransferase activity, alcohol group as acceptor"/>
    <property type="evidence" value="ECO:0007669"/>
    <property type="project" value="TreeGrafter"/>
</dbReference>
<dbReference type="GO" id="GO:0005524">
    <property type="term" value="F:ATP binding"/>
    <property type="evidence" value="ECO:0007669"/>
    <property type="project" value="UniProtKB-KW"/>
</dbReference>
<comment type="cofactor">
    <cofactor evidence="8">
        <name>Mn(2+)</name>
        <dbReference type="ChEBI" id="CHEBI:29035"/>
    </cofactor>
</comment>
<proteinExistence type="inferred from homology"/>
<dbReference type="EMBL" id="QCYY01002372">
    <property type="protein sequence ID" value="ROT70900.1"/>
    <property type="molecule type" value="Genomic_DNA"/>
</dbReference>
<feature type="active site" evidence="6">
    <location>
        <position position="327"/>
    </location>
</feature>
<dbReference type="AlphaFoldDB" id="A0A3R7QL45"/>
<keyword evidence="11" id="KW-0418">Kinase</keyword>
<feature type="binding site" evidence="7">
    <location>
        <position position="164"/>
    </location>
    <ligand>
        <name>ATP</name>
        <dbReference type="ChEBI" id="CHEBI:30616"/>
    </ligand>
</feature>
<dbReference type="InterPro" id="IPR024869">
    <property type="entry name" value="FAM20"/>
</dbReference>
<evidence type="ECO:0000256" key="3">
    <source>
        <dbReference type="ARBA" id="ARBA00023034"/>
    </source>
</evidence>
<comment type="subcellular location">
    <subcellularLocation>
        <location evidence="1">Golgi apparatus</location>
    </subcellularLocation>
</comment>
<dbReference type="GO" id="GO:0005794">
    <property type="term" value="C:Golgi apparatus"/>
    <property type="evidence" value="ECO:0007669"/>
    <property type="project" value="UniProtKB-SubCell"/>
</dbReference>
<evidence type="ECO:0000313" key="11">
    <source>
        <dbReference type="EMBL" id="ROT70900.1"/>
    </source>
</evidence>
<feature type="region of interest" description="Disordered" evidence="9">
    <location>
        <begin position="1"/>
        <end position="29"/>
    </location>
</feature>
<evidence type="ECO:0000256" key="7">
    <source>
        <dbReference type="PIRSR" id="PIRSR624869-2"/>
    </source>
</evidence>
<evidence type="ECO:0000256" key="8">
    <source>
        <dbReference type="PIRSR" id="PIRSR624869-3"/>
    </source>
</evidence>